<dbReference type="Gene3D" id="1.20.58.300">
    <property type="entry name" value="FlgN-like"/>
    <property type="match status" value="1"/>
</dbReference>
<protein>
    <recommendedName>
        <fullName evidence="4">Flagellar biosynthesis protein FlgN</fullName>
    </recommendedName>
</protein>
<dbReference type="GO" id="GO:0044780">
    <property type="term" value="P:bacterial-type flagellum assembly"/>
    <property type="evidence" value="ECO:0007669"/>
    <property type="project" value="InterPro"/>
</dbReference>
<proteinExistence type="predicted"/>
<dbReference type="Pfam" id="PF05130">
    <property type="entry name" value="FlgN"/>
    <property type="match status" value="1"/>
</dbReference>
<evidence type="ECO:0000256" key="1">
    <source>
        <dbReference type="ARBA" id="ARBA00022795"/>
    </source>
</evidence>
<dbReference type="Proteomes" id="UP000092578">
    <property type="component" value="Unassembled WGS sequence"/>
</dbReference>
<gene>
    <name evidence="2" type="ORF">A8F95_06285</name>
</gene>
<dbReference type="EMBL" id="MAYT01000012">
    <property type="protein sequence ID" value="OCA89019.1"/>
    <property type="molecule type" value="Genomic_DNA"/>
</dbReference>
<dbReference type="InterPro" id="IPR036679">
    <property type="entry name" value="FlgN-like_sf"/>
</dbReference>
<evidence type="ECO:0008006" key="4">
    <source>
        <dbReference type="Google" id="ProtNLM"/>
    </source>
</evidence>
<evidence type="ECO:0000313" key="2">
    <source>
        <dbReference type="EMBL" id="OCA89019.1"/>
    </source>
</evidence>
<comment type="caution">
    <text evidence="2">The sequence shown here is derived from an EMBL/GenBank/DDBJ whole genome shotgun (WGS) entry which is preliminary data.</text>
</comment>
<keyword evidence="3" id="KW-1185">Reference proteome</keyword>
<name>A0A1B9AYQ9_9BACI</name>
<sequence>MSVQSLIETLGKMLQLQKSLFEIANQKTDIIKKGNIEALNQMMKDEQTHLAAIEMLEKVQKKVAIEIIRSEEKQSISECLQFADDAEKMKLKELQEELLNQVTALKEVNSLNQLLLEQSLQFVTLNLDLVLPVEDSSVYTKEMEDDPVMPARSLFDSKA</sequence>
<accession>A0A1B9AYQ9</accession>
<keyword evidence="1" id="KW-1005">Bacterial flagellum biogenesis</keyword>
<evidence type="ECO:0000313" key="3">
    <source>
        <dbReference type="Proteomes" id="UP000092578"/>
    </source>
</evidence>
<organism evidence="2 3">
    <name type="scientific">Pseudobacillus wudalianchiensis</name>
    <dbReference type="NCBI Taxonomy" id="1743143"/>
    <lineage>
        <taxon>Bacteria</taxon>
        <taxon>Bacillati</taxon>
        <taxon>Bacillota</taxon>
        <taxon>Bacilli</taxon>
        <taxon>Bacillales</taxon>
        <taxon>Bacillaceae</taxon>
        <taxon>Pseudobacillus</taxon>
    </lineage>
</organism>
<reference evidence="3" key="1">
    <citation type="submission" date="2016-05" db="EMBL/GenBank/DDBJ databases">
        <authorList>
            <person name="Liu B."/>
            <person name="Wang J."/>
            <person name="Zhu Y."/>
            <person name="Liu G."/>
            <person name="Chen Q."/>
            <person name="Chen Z."/>
            <person name="Lan J."/>
            <person name="Che J."/>
            <person name="Ge C."/>
            <person name="Shi H."/>
            <person name="Pan Z."/>
            <person name="Liu X."/>
        </authorList>
    </citation>
    <scope>NUCLEOTIDE SEQUENCE [LARGE SCALE GENOMIC DNA]</scope>
    <source>
        <strain evidence="3">FJAT-27215</strain>
    </source>
</reference>
<dbReference type="SUPFAM" id="SSF140566">
    <property type="entry name" value="FlgN-like"/>
    <property type="match status" value="1"/>
</dbReference>
<dbReference type="RefSeq" id="WP_065410331.1">
    <property type="nucleotide sequence ID" value="NZ_MAYT01000012.1"/>
</dbReference>
<dbReference type="InterPro" id="IPR007809">
    <property type="entry name" value="FlgN-like"/>
</dbReference>
<dbReference type="AlphaFoldDB" id="A0A1B9AYQ9"/>